<feature type="compositionally biased region" description="Polar residues" evidence="1">
    <location>
        <begin position="447"/>
        <end position="461"/>
    </location>
</feature>
<keyword evidence="2" id="KW-0472">Membrane</keyword>
<sequence>MCSENPGFYENQAIDKTQHTAYSWKKPDLVATYDTADTMKWKASETRSCLGLYRERPRPAHSCQRPATPMSVGQDQREECRSLSHLGIFMPLYLLPLLFLGHKTAGATWFSARHRDMCARFGLRRGPLFAAVCACSFFCSWFFSSTVASVVLMYFLDRVLTTTFKEGMDQPRDDAVLWTPFLPRQLGSASTPAAPSRAGDELLFGQLAQMVVSTEKPMTFKERFKRKRTAEDASNRATEGVTVRVTVDSPPVKLSSGQWNDGTQWAGSSPSHKADKKERKAPYFRWPLGWRKKENETIDSQARPQMSTTAANTGAGPSTDDRERLGHTTKIGESTPAKSMPSSTAPDSQASASKADEMTRSRKGPIGIMKPFALVRSNQQIRRQQQEPQQLPSSKPTSAESKTDAQIPVHSTEATRESTKQPQQVPYHHDPHAHELSSKQRGDSRQNQHSTTGSTSPNSSHFQWLHKLRVFWSTAGSKRAAEDEPREGNAPCATSETRVMPPAHQVDPEVRGLPSSEMSECPIGRNTPPYSLVPTNRAPATNDDPEDGGKDTDAKAAFVFDALADRLDLAAEAFITAAAGAANELGVSIPGAESEDSVTPATNSVSPTVPGGCEAATCTTRAAFVTAFDAAAAALPTHVQKMDDSRGEKRESQGDEASGTTQSRKRPRKIKEGKGNKKKQGRKSTGSSNRSSRRTSGRSSGRQTPRLSHKSDPQAKGPAPVVVAVMQQEEQPGVLKNAEELRKAAEHRCPVAPQEPPAPGGSTAQPEDSIAEAPGCARDAERDNLHNKGSSQLSKSSLQKSRGPDRENQKSSDAATEKGTAGTTKTGQQESCAKKKTADQHVDGSRPTLSKKATKKG</sequence>
<gene>
    <name evidence="3" type="ORF">HPB52_015004</name>
</gene>
<name>A0A9D4PXN1_RHISA</name>
<proteinExistence type="predicted"/>
<feature type="compositionally biased region" description="Basic and acidic residues" evidence="1">
    <location>
        <begin position="427"/>
        <end position="446"/>
    </location>
</feature>
<reference evidence="3" key="2">
    <citation type="submission" date="2021-09" db="EMBL/GenBank/DDBJ databases">
        <authorList>
            <person name="Jia N."/>
            <person name="Wang J."/>
            <person name="Shi W."/>
            <person name="Du L."/>
            <person name="Sun Y."/>
            <person name="Zhan W."/>
            <person name="Jiang J."/>
            <person name="Wang Q."/>
            <person name="Zhang B."/>
            <person name="Ji P."/>
            <person name="Sakyi L.B."/>
            <person name="Cui X."/>
            <person name="Yuan T."/>
            <person name="Jiang B."/>
            <person name="Yang W."/>
            <person name="Lam T.T.-Y."/>
            <person name="Chang Q."/>
            <person name="Ding S."/>
            <person name="Wang X."/>
            <person name="Zhu J."/>
            <person name="Ruan X."/>
            <person name="Zhao L."/>
            <person name="Wei J."/>
            <person name="Que T."/>
            <person name="Du C."/>
            <person name="Cheng J."/>
            <person name="Dai P."/>
            <person name="Han X."/>
            <person name="Huang E."/>
            <person name="Gao Y."/>
            <person name="Liu J."/>
            <person name="Shao H."/>
            <person name="Ye R."/>
            <person name="Li L."/>
            <person name="Wei W."/>
            <person name="Wang X."/>
            <person name="Wang C."/>
            <person name="Huo Q."/>
            <person name="Li W."/>
            <person name="Guo W."/>
            <person name="Chen H."/>
            <person name="Chen S."/>
            <person name="Zhou L."/>
            <person name="Zhou L."/>
            <person name="Ni X."/>
            <person name="Tian J."/>
            <person name="Zhou Y."/>
            <person name="Sheng Y."/>
            <person name="Liu T."/>
            <person name="Pan Y."/>
            <person name="Xia L."/>
            <person name="Li J."/>
            <person name="Zhao F."/>
            <person name="Cao W."/>
        </authorList>
    </citation>
    <scope>NUCLEOTIDE SEQUENCE</scope>
    <source>
        <strain evidence="3">Rsan-2018</strain>
        <tissue evidence="3">Larvae</tissue>
    </source>
</reference>
<dbReference type="AlphaFoldDB" id="A0A9D4PXN1"/>
<feature type="compositionally biased region" description="Low complexity" evidence="1">
    <location>
        <begin position="790"/>
        <end position="801"/>
    </location>
</feature>
<accession>A0A9D4PXN1</accession>
<evidence type="ECO:0000313" key="3">
    <source>
        <dbReference type="EMBL" id="KAH7957062.1"/>
    </source>
</evidence>
<protein>
    <recommendedName>
        <fullName evidence="5">Transmembrane protein</fullName>
    </recommendedName>
</protein>
<feature type="compositionally biased region" description="Low complexity" evidence="1">
    <location>
        <begin position="376"/>
        <end position="396"/>
    </location>
</feature>
<comment type="caution">
    <text evidence="3">The sequence shown here is derived from an EMBL/GenBank/DDBJ whole genome shotgun (WGS) entry which is preliminary data.</text>
</comment>
<feature type="region of interest" description="Disordered" evidence="1">
    <location>
        <begin position="295"/>
        <end position="461"/>
    </location>
</feature>
<dbReference type="Proteomes" id="UP000821837">
    <property type="component" value="Unassembled WGS sequence"/>
</dbReference>
<keyword evidence="4" id="KW-1185">Reference proteome</keyword>
<feature type="region of interest" description="Disordered" evidence="1">
    <location>
        <begin position="476"/>
        <end position="550"/>
    </location>
</feature>
<reference evidence="3" key="1">
    <citation type="journal article" date="2020" name="Cell">
        <title>Large-Scale Comparative Analyses of Tick Genomes Elucidate Their Genetic Diversity and Vector Capacities.</title>
        <authorList>
            <consortium name="Tick Genome and Microbiome Consortium (TIGMIC)"/>
            <person name="Jia N."/>
            <person name="Wang J."/>
            <person name="Shi W."/>
            <person name="Du L."/>
            <person name="Sun Y."/>
            <person name="Zhan W."/>
            <person name="Jiang J.F."/>
            <person name="Wang Q."/>
            <person name="Zhang B."/>
            <person name="Ji P."/>
            <person name="Bell-Sakyi L."/>
            <person name="Cui X.M."/>
            <person name="Yuan T.T."/>
            <person name="Jiang B.G."/>
            <person name="Yang W.F."/>
            <person name="Lam T.T."/>
            <person name="Chang Q.C."/>
            <person name="Ding S.J."/>
            <person name="Wang X.J."/>
            <person name="Zhu J.G."/>
            <person name="Ruan X.D."/>
            <person name="Zhao L."/>
            <person name="Wei J.T."/>
            <person name="Ye R.Z."/>
            <person name="Que T.C."/>
            <person name="Du C.H."/>
            <person name="Zhou Y.H."/>
            <person name="Cheng J.X."/>
            <person name="Dai P.F."/>
            <person name="Guo W.B."/>
            <person name="Han X.H."/>
            <person name="Huang E.J."/>
            <person name="Li L.F."/>
            <person name="Wei W."/>
            <person name="Gao Y.C."/>
            <person name="Liu J.Z."/>
            <person name="Shao H.Z."/>
            <person name="Wang X."/>
            <person name="Wang C.C."/>
            <person name="Yang T.C."/>
            <person name="Huo Q.B."/>
            <person name="Li W."/>
            <person name="Chen H.Y."/>
            <person name="Chen S.E."/>
            <person name="Zhou L.G."/>
            <person name="Ni X.B."/>
            <person name="Tian J.H."/>
            <person name="Sheng Y."/>
            <person name="Liu T."/>
            <person name="Pan Y.S."/>
            <person name="Xia L.Y."/>
            <person name="Li J."/>
            <person name="Zhao F."/>
            <person name="Cao W.C."/>
        </authorList>
    </citation>
    <scope>NUCLEOTIDE SEQUENCE</scope>
    <source>
        <strain evidence="3">Rsan-2018</strain>
    </source>
</reference>
<feature type="transmembrane region" description="Helical" evidence="2">
    <location>
        <begin position="128"/>
        <end position="156"/>
    </location>
</feature>
<evidence type="ECO:0000256" key="1">
    <source>
        <dbReference type="SAM" id="MobiDB-lite"/>
    </source>
</evidence>
<feature type="compositionally biased region" description="Polar residues" evidence="1">
    <location>
        <begin position="298"/>
        <end position="316"/>
    </location>
</feature>
<keyword evidence="2" id="KW-1133">Transmembrane helix</keyword>
<keyword evidence="2" id="KW-0812">Transmembrane</keyword>
<feature type="compositionally biased region" description="Polar residues" evidence="1">
    <location>
        <begin position="255"/>
        <end position="271"/>
    </location>
</feature>
<feature type="compositionally biased region" description="Low complexity" evidence="1">
    <location>
        <begin position="817"/>
        <end position="830"/>
    </location>
</feature>
<feature type="region of interest" description="Disordered" evidence="1">
    <location>
        <begin position="639"/>
        <end position="857"/>
    </location>
</feature>
<dbReference type="EMBL" id="JABSTV010001250">
    <property type="protein sequence ID" value="KAH7957062.1"/>
    <property type="molecule type" value="Genomic_DNA"/>
</dbReference>
<evidence type="ECO:0008006" key="5">
    <source>
        <dbReference type="Google" id="ProtNLM"/>
    </source>
</evidence>
<feature type="region of interest" description="Disordered" evidence="1">
    <location>
        <begin position="224"/>
        <end position="280"/>
    </location>
</feature>
<feature type="compositionally biased region" description="Basic and acidic residues" evidence="1">
    <location>
        <begin position="832"/>
        <end position="844"/>
    </location>
</feature>
<evidence type="ECO:0000256" key="2">
    <source>
        <dbReference type="SAM" id="Phobius"/>
    </source>
</evidence>
<feature type="compositionally biased region" description="Basic and acidic residues" evidence="1">
    <location>
        <begin position="737"/>
        <end position="749"/>
    </location>
</feature>
<feature type="compositionally biased region" description="Basic and acidic residues" evidence="1">
    <location>
        <begin position="640"/>
        <end position="653"/>
    </location>
</feature>
<feature type="compositionally biased region" description="Polar residues" evidence="1">
    <location>
        <begin position="336"/>
        <end position="352"/>
    </location>
</feature>
<organism evidence="3 4">
    <name type="scientific">Rhipicephalus sanguineus</name>
    <name type="common">Brown dog tick</name>
    <name type="synonym">Ixodes sanguineus</name>
    <dbReference type="NCBI Taxonomy" id="34632"/>
    <lineage>
        <taxon>Eukaryota</taxon>
        <taxon>Metazoa</taxon>
        <taxon>Ecdysozoa</taxon>
        <taxon>Arthropoda</taxon>
        <taxon>Chelicerata</taxon>
        <taxon>Arachnida</taxon>
        <taxon>Acari</taxon>
        <taxon>Parasitiformes</taxon>
        <taxon>Ixodida</taxon>
        <taxon>Ixodoidea</taxon>
        <taxon>Ixodidae</taxon>
        <taxon>Rhipicephalinae</taxon>
        <taxon>Rhipicephalus</taxon>
        <taxon>Rhipicephalus</taxon>
    </lineage>
</organism>
<evidence type="ECO:0000313" key="4">
    <source>
        <dbReference type="Proteomes" id="UP000821837"/>
    </source>
</evidence>
<feature type="transmembrane region" description="Helical" evidence="2">
    <location>
        <begin position="86"/>
        <end position="107"/>
    </location>
</feature>